<evidence type="ECO:0000313" key="8">
    <source>
        <dbReference type="EMBL" id="QIR75630.1"/>
    </source>
</evidence>
<dbReference type="Pfam" id="PF00072">
    <property type="entry name" value="Response_reg"/>
    <property type="match status" value="1"/>
</dbReference>
<proteinExistence type="predicted"/>
<reference evidence="8 10" key="1">
    <citation type="journal article" date="2017" name="Environ. Sci. Technol.">
        <title>Organohalide Respiration with Chlorinated Ethenes under Low pH Conditions.</title>
        <authorList>
            <person name="Yang Y."/>
            <person name="Capiro N.L."/>
            <person name="Marcet T.F."/>
            <person name="Yan J."/>
            <person name="Pennell K.D."/>
            <person name="Loffler F.E."/>
        </authorList>
    </citation>
    <scope>NUCLEOTIDE SEQUENCE [LARGE SCALE GENOMIC DNA]</scope>
    <source>
        <strain evidence="8 10">ACSDCE</strain>
    </source>
</reference>
<sequence>MSKRVILVDDSKTILATAEMALEDMIGKGIIEFATYLNPAELLEALLGGAENYDLLISDINMAQMSGLDLSEQLKSHEKFKNRPILILTTESSPEMKARGKSIGVTGWMVKPFSDEKLVKAITMVLGL</sequence>
<dbReference type="InterPro" id="IPR011006">
    <property type="entry name" value="CheY-like_superfamily"/>
</dbReference>
<dbReference type="OrthoDB" id="9786548at2"/>
<keyword evidence="4" id="KW-0283">Flagellar rotation</keyword>
<dbReference type="InterPro" id="IPR050595">
    <property type="entry name" value="Bact_response_regulator"/>
</dbReference>
<dbReference type="SMART" id="SM00448">
    <property type="entry name" value="REC"/>
    <property type="match status" value="1"/>
</dbReference>
<dbReference type="PANTHER" id="PTHR44591">
    <property type="entry name" value="STRESS RESPONSE REGULATOR PROTEIN 1"/>
    <property type="match status" value="1"/>
</dbReference>
<accession>A0A6G9VSL4</accession>
<keyword evidence="2" id="KW-0145">Chemotaxis</keyword>
<protein>
    <submittedName>
        <fullName evidence="7">Chemotaxis protein CheY</fullName>
    </submittedName>
    <submittedName>
        <fullName evidence="8">Response regulator</fullName>
    </submittedName>
</protein>
<evidence type="ECO:0000256" key="2">
    <source>
        <dbReference type="ARBA" id="ARBA00022500"/>
    </source>
</evidence>
<dbReference type="PROSITE" id="PS50110">
    <property type="entry name" value="RESPONSE_REGULATORY"/>
    <property type="match status" value="1"/>
</dbReference>
<dbReference type="PANTHER" id="PTHR44591:SF25">
    <property type="entry name" value="CHEMOTAXIS TWO-COMPONENT RESPONSE REGULATOR"/>
    <property type="match status" value="1"/>
</dbReference>
<gene>
    <name evidence="8" type="ORF">FA584_05165</name>
    <name evidence="7" type="ORF">Sdiek1_2555</name>
</gene>
<dbReference type="SUPFAM" id="SSF52172">
    <property type="entry name" value="CheY-like"/>
    <property type="match status" value="1"/>
</dbReference>
<evidence type="ECO:0000313" key="7">
    <source>
        <dbReference type="EMBL" id="ARU49705.1"/>
    </source>
</evidence>
<dbReference type="InterPro" id="IPR001789">
    <property type="entry name" value="Sig_transdc_resp-reg_receiver"/>
</dbReference>
<evidence type="ECO:0000256" key="4">
    <source>
        <dbReference type="ARBA" id="ARBA00022779"/>
    </source>
</evidence>
<evidence type="ECO:0000256" key="3">
    <source>
        <dbReference type="ARBA" id="ARBA00022553"/>
    </source>
</evidence>
<dbReference type="EMBL" id="CP039734">
    <property type="protein sequence ID" value="QIR75630.1"/>
    <property type="molecule type" value="Genomic_DNA"/>
</dbReference>
<keyword evidence="3 5" id="KW-0597">Phosphoprotein</keyword>
<feature type="domain" description="Response regulatory" evidence="6">
    <location>
        <begin position="4"/>
        <end position="126"/>
    </location>
</feature>
<evidence type="ECO:0000313" key="10">
    <source>
        <dbReference type="Proteomes" id="UP000502831"/>
    </source>
</evidence>
<feature type="modified residue" description="4-aspartylphosphate" evidence="5">
    <location>
        <position position="59"/>
    </location>
</feature>
<evidence type="ECO:0000256" key="1">
    <source>
        <dbReference type="ARBA" id="ARBA00001946"/>
    </source>
</evidence>
<dbReference type="AlphaFoldDB" id="A0A1Y0HQW2"/>
<dbReference type="RefSeq" id="WP_087439406.1">
    <property type="nucleotide sequence ID" value="NZ_CP021416.1"/>
</dbReference>
<dbReference type="GO" id="GO:0006935">
    <property type="term" value="P:chemotaxis"/>
    <property type="evidence" value="ECO:0007669"/>
    <property type="project" value="UniProtKB-KW"/>
</dbReference>
<dbReference type="Proteomes" id="UP000502831">
    <property type="component" value="Chromosome"/>
</dbReference>
<evidence type="ECO:0000259" key="6">
    <source>
        <dbReference type="PROSITE" id="PS50110"/>
    </source>
</evidence>
<dbReference type="Gene3D" id="3.40.50.2300">
    <property type="match status" value="1"/>
</dbReference>
<dbReference type="GO" id="GO:0000160">
    <property type="term" value="P:phosphorelay signal transduction system"/>
    <property type="evidence" value="ECO:0007669"/>
    <property type="project" value="InterPro"/>
</dbReference>
<dbReference type="GO" id="GO:0097588">
    <property type="term" value="P:archaeal or bacterial-type flagellum-dependent cell motility"/>
    <property type="evidence" value="ECO:0007669"/>
    <property type="project" value="UniProtKB-KW"/>
</dbReference>
<reference evidence="9" key="2">
    <citation type="submission" date="2017-05" db="EMBL/GenBank/DDBJ databases">
        <title>Dechlorination kinetics govern the competition between two new strains of the genus Sulfurospirillum.</title>
        <authorList>
            <person name="Buttet G.F."/>
            <person name="Murray A.M."/>
            <person name="Goris T."/>
            <person name="Burion M."/>
            <person name="Lin B."/>
            <person name="Rolle M."/>
            <person name="Maillard J."/>
        </authorList>
    </citation>
    <scope>NUCLEOTIDE SEQUENCE [LARGE SCALE GENOMIC DNA]</scope>
    <source>
        <strain evidence="9">SL2-1</strain>
    </source>
</reference>
<dbReference type="EMBL" id="CP021416">
    <property type="protein sequence ID" value="ARU49705.1"/>
    <property type="molecule type" value="Genomic_DNA"/>
</dbReference>
<evidence type="ECO:0000256" key="5">
    <source>
        <dbReference type="PROSITE-ProRule" id="PRU00169"/>
    </source>
</evidence>
<accession>A0A1Y0HQW2</accession>
<reference evidence="8" key="4">
    <citation type="submission" date="2020-08" db="EMBL/GenBank/DDBJ databases">
        <authorList>
            <person name="Yang Y."/>
            <person name="Huo L."/>
            <person name="Yan J."/>
        </authorList>
    </citation>
    <scope>NUCLEOTIDE SEQUENCE</scope>
    <source>
        <strain evidence="8">ACSDCE</strain>
    </source>
</reference>
<reference evidence="7" key="3">
    <citation type="journal article" date="2018" name="FEMS Microbiol. Ecol.">
        <title>Coexistence of two distinct Sulfurospirillum populations respiring tetrachloroethene-genomic and kinetic considerations. .</title>
        <authorList>
            <person name="Buttet G.F."/>
            <person name="Murray A.M."/>
            <person name="Goris T."/>
            <person name="Burion M."/>
            <person name="Jin B."/>
            <person name="Rolle M."/>
            <person name="Holliger C."/>
            <person name="Maillard J."/>
        </authorList>
    </citation>
    <scope>NUCLEOTIDE SEQUENCE</scope>
    <source>
        <strain evidence="7">SL2-1</strain>
    </source>
</reference>
<keyword evidence="9" id="KW-1185">Reference proteome</keyword>
<comment type="cofactor">
    <cofactor evidence="1">
        <name>Mg(2+)</name>
        <dbReference type="ChEBI" id="CHEBI:18420"/>
    </cofactor>
</comment>
<dbReference type="KEGG" id="suls:Sdiek1_2555"/>
<evidence type="ECO:0000313" key="9">
    <source>
        <dbReference type="Proteomes" id="UP000196005"/>
    </source>
</evidence>
<name>A0A1Y0HQW2_9BACT</name>
<dbReference type="Proteomes" id="UP000196005">
    <property type="component" value="Chromosome"/>
</dbReference>
<organism evidence="7 9">
    <name type="scientific">Sulfurospirillum diekertiae</name>
    <dbReference type="NCBI Taxonomy" id="1854492"/>
    <lineage>
        <taxon>Bacteria</taxon>
        <taxon>Pseudomonadati</taxon>
        <taxon>Campylobacterota</taxon>
        <taxon>Epsilonproteobacteria</taxon>
        <taxon>Campylobacterales</taxon>
        <taxon>Sulfurospirillaceae</taxon>
        <taxon>Sulfurospirillum</taxon>
    </lineage>
</organism>